<dbReference type="OrthoDB" id="1055148at2759"/>
<evidence type="ECO:0008006" key="5">
    <source>
        <dbReference type="Google" id="ProtNLM"/>
    </source>
</evidence>
<accession>A0A815D959</accession>
<name>A0A815D959_9BILA</name>
<reference evidence="3" key="1">
    <citation type="submission" date="2021-02" db="EMBL/GenBank/DDBJ databases">
        <authorList>
            <person name="Nowell W R."/>
        </authorList>
    </citation>
    <scope>NUCLEOTIDE SEQUENCE</scope>
</reference>
<evidence type="ECO:0000313" key="4">
    <source>
        <dbReference type="Proteomes" id="UP000663891"/>
    </source>
</evidence>
<evidence type="ECO:0000256" key="2">
    <source>
        <dbReference type="SAM" id="SignalP"/>
    </source>
</evidence>
<dbReference type="InterPro" id="IPR036396">
    <property type="entry name" value="Cyt_P450_sf"/>
</dbReference>
<keyword evidence="2" id="KW-0732">Signal</keyword>
<dbReference type="AlphaFoldDB" id="A0A815D959"/>
<dbReference type="SUPFAM" id="SSF48264">
    <property type="entry name" value="Cytochrome P450"/>
    <property type="match status" value="1"/>
</dbReference>
<dbReference type="InterPro" id="IPR002401">
    <property type="entry name" value="Cyt_P450_E_grp-I"/>
</dbReference>
<proteinExistence type="inferred from homology"/>
<dbReference type="GO" id="GO:0016705">
    <property type="term" value="F:oxidoreductase activity, acting on paired donors, with incorporation or reduction of molecular oxygen"/>
    <property type="evidence" value="ECO:0007669"/>
    <property type="project" value="InterPro"/>
</dbReference>
<dbReference type="Proteomes" id="UP000663891">
    <property type="component" value="Unassembled WGS sequence"/>
</dbReference>
<feature type="chain" id="PRO_5032896039" description="Cytochrome P450" evidence="2">
    <location>
        <begin position="22"/>
        <end position="288"/>
    </location>
</feature>
<sequence length="288" mass="32631">MVLIWIGIIMIIWLLFKIVDSTDIPKIRGLPEASGWPIFGCLFQLGTNHSLALSKLGKRLGPVFQIRLGNKRIVIANSFDAIRELWIRNQSSLISRPLLHTFHTVVSSSQGFTIGTSPWDESCKRRRKAAATALNKPAVQSYMPIIDVESYSAIKDIFQECKDGQMDINIIPHLQRFALNTSLMLNYGSYTLRMGENGVITGAEAKKWKQDAQYAFSKPKQVSLLTDWLGFRQIDLAGAEWIMNSTDQSNQCEVARLLARQCTEDRAKVKAQFRNHMHSDNWITVFGK</sequence>
<evidence type="ECO:0000313" key="3">
    <source>
        <dbReference type="EMBL" id="CAF1295298.1"/>
    </source>
</evidence>
<feature type="signal peptide" evidence="2">
    <location>
        <begin position="1"/>
        <end position="21"/>
    </location>
</feature>
<dbReference type="Gene3D" id="1.10.630.10">
    <property type="entry name" value="Cytochrome P450"/>
    <property type="match status" value="1"/>
</dbReference>
<dbReference type="GO" id="GO:0020037">
    <property type="term" value="F:heme binding"/>
    <property type="evidence" value="ECO:0007669"/>
    <property type="project" value="InterPro"/>
</dbReference>
<dbReference type="GO" id="GO:0004497">
    <property type="term" value="F:monooxygenase activity"/>
    <property type="evidence" value="ECO:0007669"/>
    <property type="project" value="InterPro"/>
</dbReference>
<dbReference type="PANTHER" id="PTHR24299">
    <property type="entry name" value="CYTOCHROME P450 FAMILY 1"/>
    <property type="match status" value="1"/>
</dbReference>
<organism evidence="3 4">
    <name type="scientific">Adineta steineri</name>
    <dbReference type="NCBI Taxonomy" id="433720"/>
    <lineage>
        <taxon>Eukaryota</taxon>
        <taxon>Metazoa</taxon>
        <taxon>Spiralia</taxon>
        <taxon>Gnathifera</taxon>
        <taxon>Rotifera</taxon>
        <taxon>Eurotatoria</taxon>
        <taxon>Bdelloidea</taxon>
        <taxon>Adinetida</taxon>
        <taxon>Adinetidae</taxon>
        <taxon>Adineta</taxon>
    </lineage>
</organism>
<dbReference type="GO" id="GO:0005506">
    <property type="term" value="F:iron ion binding"/>
    <property type="evidence" value="ECO:0007669"/>
    <property type="project" value="InterPro"/>
</dbReference>
<dbReference type="Pfam" id="PF00067">
    <property type="entry name" value="p450"/>
    <property type="match status" value="1"/>
</dbReference>
<comment type="similarity">
    <text evidence="1">Belongs to the cytochrome P450 family.</text>
</comment>
<dbReference type="EMBL" id="CAJNON010000507">
    <property type="protein sequence ID" value="CAF1295298.1"/>
    <property type="molecule type" value="Genomic_DNA"/>
</dbReference>
<dbReference type="InterPro" id="IPR001128">
    <property type="entry name" value="Cyt_P450"/>
</dbReference>
<protein>
    <recommendedName>
        <fullName evidence="5">Cytochrome P450</fullName>
    </recommendedName>
</protein>
<gene>
    <name evidence="3" type="ORF">VCS650_LOCUS30737</name>
</gene>
<comment type="caution">
    <text evidence="3">The sequence shown here is derived from an EMBL/GenBank/DDBJ whole genome shotgun (WGS) entry which is preliminary data.</text>
</comment>
<evidence type="ECO:0000256" key="1">
    <source>
        <dbReference type="ARBA" id="ARBA00010617"/>
    </source>
</evidence>
<dbReference type="PRINTS" id="PR00463">
    <property type="entry name" value="EP450I"/>
</dbReference>
<dbReference type="PANTHER" id="PTHR24299:SF21">
    <property type="entry name" value="OS09G0441600 PROTEIN"/>
    <property type="match status" value="1"/>
</dbReference>